<dbReference type="GO" id="GO:0031507">
    <property type="term" value="P:heterochromatin formation"/>
    <property type="evidence" value="ECO:0007669"/>
    <property type="project" value="TreeGrafter"/>
</dbReference>
<dbReference type="InterPro" id="IPR036415">
    <property type="entry name" value="Lamin_tail_dom_sf"/>
</dbReference>
<keyword evidence="2" id="KW-0472">Membrane</keyword>
<dbReference type="InterPro" id="IPR001322">
    <property type="entry name" value="Lamin_tail_dom"/>
</dbReference>
<dbReference type="GO" id="GO:0005200">
    <property type="term" value="F:structural constituent of cytoskeleton"/>
    <property type="evidence" value="ECO:0007669"/>
    <property type="project" value="TreeGrafter"/>
</dbReference>
<reference evidence="4" key="1">
    <citation type="submission" date="2021-02" db="EMBL/GenBank/DDBJ databases">
        <authorList>
            <person name="Nowell W R."/>
        </authorList>
    </citation>
    <scope>NUCLEOTIDE SEQUENCE</scope>
</reference>
<proteinExistence type="predicted"/>
<dbReference type="AlphaFoldDB" id="A0A819XP22"/>
<dbReference type="PROSITE" id="PS51841">
    <property type="entry name" value="LTD"/>
    <property type="match status" value="1"/>
</dbReference>
<dbReference type="PANTHER" id="PTHR45721">
    <property type="entry name" value="LAMIN DM0-RELATED"/>
    <property type="match status" value="1"/>
</dbReference>
<dbReference type="GO" id="GO:0007097">
    <property type="term" value="P:nuclear migration"/>
    <property type="evidence" value="ECO:0007669"/>
    <property type="project" value="TreeGrafter"/>
</dbReference>
<keyword evidence="1" id="KW-0175">Coiled coil</keyword>
<dbReference type="Proteomes" id="UP000663851">
    <property type="component" value="Unassembled WGS sequence"/>
</dbReference>
<feature type="transmembrane region" description="Helical" evidence="2">
    <location>
        <begin position="59"/>
        <end position="76"/>
    </location>
</feature>
<dbReference type="GO" id="GO:0005652">
    <property type="term" value="C:nuclear lamina"/>
    <property type="evidence" value="ECO:0007669"/>
    <property type="project" value="TreeGrafter"/>
</dbReference>
<dbReference type="GO" id="GO:0006998">
    <property type="term" value="P:nuclear envelope organization"/>
    <property type="evidence" value="ECO:0007669"/>
    <property type="project" value="TreeGrafter"/>
</dbReference>
<evidence type="ECO:0000256" key="1">
    <source>
        <dbReference type="ARBA" id="ARBA00023054"/>
    </source>
</evidence>
<evidence type="ECO:0000256" key="2">
    <source>
        <dbReference type="SAM" id="Phobius"/>
    </source>
</evidence>
<name>A0A819XP22_9BILA</name>
<dbReference type="Gene3D" id="2.60.40.1260">
    <property type="entry name" value="Lamin Tail domain"/>
    <property type="match status" value="1"/>
</dbReference>
<gene>
    <name evidence="4" type="ORF">HFQ381_LOCUS3631</name>
</gene>
<keyword evidence="2" id="KW-1133">Transmembrane helix</keyword>
<evidence type="ECO:0000313" key="5">
    <source>
        <dbReference type="Proteomes" id="UP000663851"/>
    </source>
</evidence>
<accession>A0A819XP22</accession>
<evidence type="ECO:0000313" key="4">
    <source>
        <dbReference type="EMBL" id="CAF4138824.1"/>
    </source>
</evidence>
<evidence type="ECO:0000259" key="3">
    <source>
        <dbReference type="PROSITE" id="PS51841"/>
    </source>
</evidence>
<dbReference type="SUPFAM" id="SSF74853">
    <property type="entry name" value="Lamin A/C globular tail domain"/>
    <property type="match status" value="1"/>
</dbReference>
<dbReference type="GO" id="GO:0090435">
    <property type="term" value="P:protein localization to nuclear envelope"/>
    <property type="evidence" value="ECO:0007669"/>
    <property type="project" value="TreeGrafter"/>
</dbReference>
<dbReference type="EMBL" id="CAJOBO010000134">
    <property type="protein sequence ID" value="CAF4138824.1"/>
    <property type="molecule type" value="Genomic_DNA"/>
</dbReference>
<keyword evidence="2" id="KW-0812">Transmembrane</keyword>
<feature type="domain" description="LTD" evidence="3">
    <location>
        <begin position="92"/>
        <end position="209"/>
    </location>
</feature>
<comment type="caution">
    <text evidence="4">The sequence shown here is derived from an EMBL/GenBank/DDBJ whole genome shotgun (WGS) entry which is preliminary data.</text>
</comment>
<sequence length="212" mass="23969">MAAVTASANNATGTFMFHPRPTVFEHPITYDLPSTTNSTSIVTKTSNTDDFSQYYISELYFRIYFFVVFFNLFLIYNRIRIRMLFRLIALESRTTIQKSAKGPISIAECDSQGKSVTVENTSRSKSMVLTGWTIRQQSESGETLTYTFPDNCLLRPNHSIKILTKPNESERKSTDLIASSLSSWHTGLNFITTLINAEGKDRASLTKKTIFS</sequence>
<organism evidence="4 5">
    <name type="scientific">Rotaria socialis</name>
    <dbReference type="NCBI Taxonomy" id="392032"/>
    <lineage>
        <taxon>Eukaryota</taxon>
        <taxon>Metazoa</taxon>
        <taxon>Spiralia</taxon>
        <taxon>Gnathifera</taxon>
        <taxon>Rotifera</taxon>
        <taxon>Eurotatoria</taxon>
        <taxon>Bdelloidea</taxon>
        <taxon>Philodinida</taxon>
        <taxon>Philodinidae</taxon>
        <taxon>Rotaria</taxon>
    </lineage>
</organism>
<dbReference type="PANTHER" id="PTHR45721:SF12">
    <property type="entry name" value="INTERMEDIATE FILAMENT PROTEIN IFA-1"/>
    <property type="match status" value="1"/>
</dbReference>
<dbReference type="GO" id="GO:0051664">
    <property type="term" value="P:nuclear pore localization"/>
    <property type="evidence" value="ECO:0007669"/>
    <property type="project" value="TreeGrafter"/>
</dbReference>
<protein>
    <recommendedName>
        <fullName evidence="3">LTD domain-containing protein</fullName>
    </recommendedName>
</protein>
<dbReference type="Pfam" id="PF00932">
    <property type="entry name" value="LTD"/>
    <property type="match status" value="1"/>
</dbReference>